<reference evidence="1" key="1">
    <citation type="submission" date="2022-08" db="EMBL/GenBank/DDBJ databases">
        <authorList>
            <consortium name="DOE Joint Genome Institute"/>
            <person name="Min B."/>
            <person name="Riley R."/>
            <person name="Sierra-Patev S."/>
            <person name="Naranjo-Ortiz M."/>
            <person name="Looney B."/>
            <person name="Konkel Z."/>
            <person name="Slot J.C."/>
            <person name="Sakamoto Y."/>
            <person name="Steenwyk J.L."/>
            <person name="Rokas A."/>
            <person name="Carro J."/>
            <person name="Camarero S."/>
            <person name="Ferreira P."/>
            <person name="Molpeceres G."/>
            <person name="Ruiz-Duenas F.J."/>
            <person name="Serrano A."/>
            <person name="Henrissat B."/>
            <person name="Drula E."/>
            <person name="Hughes K.W."/>
            <person name="Mata J.L."/>
            <person name="Ishikawa N.K."/>
            <person name="Vargas-Isla R."/>
            <person name="Ushijima S."/>
            <person name="Smith C.A."/>
            <person name="Ahrendt S."/>
            <person name="Andreopoulos W."/>
            <person name="He G."/>
            <person name="Labutti K."/>
            <person name="Lipzen A."/>
            <person name="Ng V."/>
            <person name="Sandor L."/>
            <person name="Barry K."/>
            <person name="Martinez A.T."/>
            <person name="Xiao Y."/>
            <person name="Gibbons J.G."/>
            <person name="Terashima K."/>
            <person name="Hibbett D.S."/>
            <person name="Grigoriev I.V."/>
        </authorList>
    </citation>
    <scope>NUCLEOTIDE SEQUENCE</scope>
    <source>
        <strain evidence="1">TFB7829</strain>
    </source>
</reference>
<sequence>MPSPAMAKGTPTPWPYILIRLLFQFTLKVFYGTIVVSNAHFIPETGKPCIVCANHSNSLTDAL</sequence>
<accession>A0AA38UYK7</accession>
<dbReference type="EMBL" id="MU801894">
    <property type="protein sequence ID" value="KAJ3989847.1"/>
    <property type="molecule type" value="Genomic_DNA"/>
</dbReference>
<dbReference type="Proteomes" id="UP001163850">
    <property type="component" value="Unassembled WGS sequence"/>
</dbReference>
<name>A0AA38UYK7_9AGAR</name>
<dbReference type="AlphaFoldDB" id="A0AA38UYK7"/>
<evidence type="ECO:0008006" key="3">
    <source>
        <dbReference type="Google" id="ProtNLM"/>
    </source>
</evidence>
<evidence type="ECO:0000313" key="2">
    <source>
        <dbReference type="Proteomes" id="UP001163850"/>
    </source>
</evidence>
<protein>
    <recommendedName>
        <fullName evidence="3">Phospholipid/glycerol acyltransferase domain-containing protein</fullName>
    </recommendedName>
</protein>
<evidence type="ECO:0000313" key="1">
    <source>
        <dbReference type="EMBL" id="KAJ3989847.1"/>
    </source>
</evidence>
<organism evidence="1 2">
    <name type="scientific">Lentinula detonsa</name>
    <dbReference type="NCBI Taxonomy" id="2804962"/>
    <lineage>
        <taxon>Eukaryota</taxon>
        <taxon>Fungi</taxon>
        <taxon>Dikarya</taxon>
        <taxon>Basidiomycota</taxon>
        <taxon>Agaricomycotina</taxon>
        <taxon>Agaricomycetes</taxon>
        <taxon>Agaricomycetidae</taxon>
        <taxon>Agaricales</taxon>
        <taxon>Marasmiineae</taxon>
        <taxon>Omphalotaceae</taxon>
        <taxon>Lentinula</taxon>
    </lineage>
</organism>
<comment type="caution">
    <text evidence="1">The sequence shown here is derived from an EMBL/GenBank/DDBJ whole genome shotgun (WGS) entry which is preliminary data.</text>
</comment>
<proteinExistence type="predicted"/>
<gene>
    <name evidence="1" type="ORF">F5890DRAFT_1483159</name>
</gene>